<organism evidence="1 2">
    <name type="scientific">Bordetella genomosp. 10</name>
    <dbReference type="NCBI Taxonomy" id="1416804"/>
    <lineage>
        <taxon>Bacteria</taxon>
        <taxon>Pseudomonadati</taxon>
        <taxon>Pseudomonadota</taxon>
        <taxon>Betaproteobacteria</taxon>
        <taxon>Burkholderiales</taxon>
        <taxon>Alcaligenaceae</taxon>
        <taxon>Bordetella</taxon>
    </lineage>
</organism>
<dbReference type="EMBL" id="NEVM01000002">
    <property type="protein sequence ID" value="OZI34743.1"/>
    <property type="molecule type" value="Genomic_DNA"/>
</dbReference>
<sequence>MLAQRAALSALDFCTHDTNGGGREMAGTDRPVVPTMAKQENGAYVQVTIENRVPMVLCEPLVGDLREIGMRLRCTMPDLLAAVLGALCHGRNATDLRRDTIEWKHAAVASHFVSAYLFRRSSDSAQPVTGMDAVAYLYADHRRPVAGEVPSVDADLWAEACLAMSDAAIRVLEHEHHLVIECWHGRERLQHIKAAQLLLQYRSSLERVVSWKKSSSARLDAEIDVEYKFPY</sequence>
<proteinExistence type="predicted"/>
<dbReference type="AlphaFoldDB" id="A0A261SEF9"/>
<accession>A0A261SEF9</accession>
<gene>
    <name evidence="1" type="ORF">CAL29_14835</name>
</gene>
<reference evidence="2" key="1">
    <citation type="submission" date="2017-05" db="EMBL/GenBank/DDBJ databases">
        <title>Complete and WGS of Bordetella genogroups.</title>
        <authorList>
            <person name="Spilker T."/>
            <person name="Lipuma J."/>
        </authorList>
    </citation>
    <scope>NUCLEOTIDE SEQUENCE [LARGE SCALE GENOMIC DNA]</scope>
    <source>
        <strain evidence="2">AU16122</strain>
    </source>
</reference>
<evidence type="ECO:0000313" key="1">
    <source>
        <dbReference type="EMBL" id="OZI34743.1"/>
    </source>
</evidence>
<dbReference type="Proteomes" id="UP000216020">
    <property type="component" value="Unassembled WGS sequence"/>
</dbReference>
<comment type="caution">
    <text evidence="1">The sequence shown here is derived from an EMBL/GenBank/DDBJ whole genome shotgun (WGS) entry which is preliminary data.</text>
</comment>
<keyword evidence="2" id="KW-1185">Reference proteome</keyword>
<protein>
    <submittedName>
        <fullName evidence="1">Uncharacterized protein</fullName>
    </submittedName>
</protein>
<evidence type="ECO:0000313" key="2">
    <source>
        <dbReference type="Proteomes" id="UP000216020"/>
    </source>
</evidence>
<name>A0A261SEF9_9BORD</name>